<evidence type="ECO:0000259" key="9">
    <source>
        <dbReference type="Pfam" id="PF02771"/>
    </source>
</evidence>
<dbReference type="GO" id="GO:0050660">
    <property type="term" value="F:flavin adenine dinucleotide binding"/>
    <property type="evidence" value="ECO:0007669"/>
    <property type="project" value="InterPro"/>
</dbReference>
<evidence type="ECO:0000256" key="4">
    <source>
        <dbReference type="ARBA" id="ARBA00022827"/>
    </source>
</evidence>
<evidence type="ECO:0000256" key="5">
    <source>
        <dbReference type="ARBA" id="ARBA00023002"/>
    </source>
</evidence>
<feature type="domain" description="Acyl-CoA dehydrogenase/oxidase N-terminal" evidence="9">
    <location>
        <begin position="6"/>
        <end position="118"/>
    </location>
</feature>
<comment type="similarity">
    <text evidence="2 6">Belongs to the acyl-CoA dehydrogenase family.</text>
</comment>
<gene>
    <name evidence="10" type="ORF">A2Z06_03780</name>
</gene>
<dbReference type="Proteomes" id="UP000179034">
    <property type="component" value="Unassembled WGS sequence"/>
</dbReference>
<evidence type="ECO:0000256" key="2">
    <source>
        <dbReference type="ARBA" id="ARBA00009347"/>
    </source>
</evidence>
<dbReference type="PANTHER" id="PTHR43884">
    <property type="entry name" value="ACYL-COA DEHYDROGENASE"/>
    <property type="match status" value="1"/>
</dbReference>
<dbReference type="GO" id="GO:0003995">
    <property type="term" value="F:acyl-CoA dehydrogenase activity"/>
    <property type="evidence" value="ECO:0007669"/>
    <property type="project" value="InterPro"/>
</dbReference>
<dbReference type="FunFam" id="2.40.110.10:FF:000009">
    <property type="entry name" value="Acyl-CoA dehydrogenase"/>
    <property type="match status" value="1"/>
</dbReference>
<dbReference type="PANTHER" id="PTHR43884:SF12">
    <property type="entry name" value="ISOVALERYL-COA DEHYDROGENASE, MITOCHONDRIAL-RELATED"/>
    <property type="match status" value="1"/>
</dbReference>
<comment type="cofactor">
    <cofactor evidence="1 6">
        <name>FAD</name>
        <dbReference type="ChEBI" id="CHEBI:57692"/>
    </cofactor>
</comment>
<name>A0A1F5YAB6_9BACT</name>
<sequence length="384" mass="42157">MDFTFTEEQQMLRETVRKFTEKDVKPLARQIDTEKKIPEELLDTCREMGLFGILIPEEYGGIGAGDTGYCIVTEEIARGSSSLAVYLGAHQSIGAMAIILDGTEEQKKRFLPAMATGEKVGAFALTEPNAGSDASSLESTAERRGDHFVVNGTKIWITNGNVADVISLFVGTPRKEGQKGGVTALIVESTMPGFKVGAVDDKMGIRGASSSELIFEDMIVPAETLLGREGKGFATAMKTLDHGRLGIAAMCIGVAKEALRLSVEHAKGRIQFGRPIAELQAIQWMIAEIAAETYAMESMAYRTAWMADRGDRVTREGAIAKMFTSECLDRIVDKALQIHGGMGYMRDYPIEMFYRDSRINRIFEGTNEIQRLIIARDVLKRGGY</sequence>
<organism evidence="10 11">
    <name type="scientific">Candidatus Glassbacteria bacterium RBG_16_58_8</name>
    <dbReference type="NCBI Taxonomy" id="1817866"/>
    <lineage>
        <taxon>Bacteria</taxon>
        <taxon>Candidatus Glassiibacteriota</taxon>
    </lineage>
</organism>
<keyword evidence="3 6" id="KW-0285">Flavoprotein</keyword>
<evidence type="ECO:0000313" key="10">
    <source>
        <dbReference type="EMBL" id="OGF96962.1"/>
    </source>
</evidence>
<feature type="domain" description="Acyl-CoA oxidase/dehydrogenase middle" evidence="8">
    <location>
        <begin position="122"/>
        <end position="218"/>
    </location>
</feature>
<dbReference type="Gene3D" id="1.10.540.10">
    <property type="entry name" value="Acyl-CoA dehydrogenase/oxidase, N-terminal domain"/>
    <property type="match status" value="1"/>
</dbReference>
<dbReference type="Pfam" id="PF02771">
    <property type="entry name" value="Acyl-CoA_dh_N"/>
    <property type="match status" value="1"/>
</dbReference>
<dbReference type="InterPro" id="IPR037069">
    <property type="entry name" value="AcylCoA_DH/ox_N_sf"/>
</dbReference>
<dbReference type="EMBL" id="MFIW01000101">
    <property type="protein sequence ID" value="OGF96962.1"/>
    <property type="molecule type" value="Genomic_DNA"/>
</dbReference>
<dbReference type="InterPro" id="IPR006091">
    <property type="entry name" value="Acyl-CoA_Oxase/DH_mid-dom"/>
</dbReference>
<proteinExistence type="inferred from homology"/>
<dbReference type="Pfam" id="PF00441">
    <property type="entry name" value="Acyl-CoA_dh_1"/>
    <property type="match status" value="1"/>
</dbReference>
<keyword evidence="4 6" id="KW-0274">FAD</keyword>
<dbReference type="Gene3D" id="1.20.140.10">
    <property type="entry name" value="Butyryl-CoA Dehydrogenase, subunit A, domain 3"/>
    <property type="match status" value="1"/>
</dbReference>
<accession>A0A1F5YAB6</accession>
<comment type="caution">
    <text evidence="10">The sequence shown here is derived from an EMBL/GenBank/DDBJ whole genome shotgun (WGS) entry which is preliminary data.</text>
</comment>
<dbReference type="PROSITE" id="PS00072">
    <property type="entry name" value="ACYL_COA_DH_1"/>
    <property type="match status" value="1"/>
</dbReference>
<evidence type="ECO:0000259" key="8">
    <source>
        <dbReference type="Pfam" id="PF02770"/>
    </source>
</evidence>
<evidence type="ECO:0000259" key="7">
    <source>
        <dbReference type="Pfam" id="PF00441"/>
    </source>
</evidence>
<dbReference type="AlphaFoldDB" id="A0A1F5YAB6"/>
<dbReference type="PIRSF" id="PIRSF016578">
    <property type="entry name" value="HsaA"/>
    <property type="match status" value="1"/>
</dbReference>
<dbReference type="SUPFAM" id="SSF47203">
    <property type="entry name" value="Acyl-CoA dehydrogenase C-terminal domain-like"/>
    <property type="match status" value="1"/>
</dbReference>
<dbReference type="Pfam" id="PF02770">
    <property type="entry name" value="Acyl-CoA_dh_M"/>
    <property type="match status" value="1"/>
</dbReference>
<dbReference type="InterPro" id="IPR036250">
    <property type="entry name" value="AcylCo_DH-like_C"/>
</dbReference>
<dbReference type="InterPro" id="IPR006089">
    <property type="entry name" value="Acyl-CoA_DH_CS"/>
</dbReference>
<feature type="domain" description="Acyl-CoA dehydrogenase/oxidase C-terminal" evidence="7">
    <location>
        <begin position="230"/>
        <end position="378"/>
    </location>
</feature>
<dbReference type="InterPro" id="IPR013786">
    <property type="entry name" value="AcylCoA_DH/ox_N"/>
</dbReference>
<evidence type="ECO:0000256" key="1">
    <source>
        <dbReference type="ARBA" id="ARBA00001974"/>
    </source>
</evidence>
<dbReference type="InterPro" id="IPR009075">
    <property type="entry name" value="AcylCo_DH/oxidase_C"/>
</dbReference>
<keyword evidence="5 6" id="KW-0560">Oxidoreductase</keyword>
<evidence type="ECO:0000313" key="11">
    <source>
        <dbReference type="Proteomes" id="UP000179034"/>
    </source>
</evidence>
<evidence type="ECO:0000256" key="6">
    <source>
        <dbReference type="RuleBase" id="RU362125"/>
    </source>
</evidence>
<dbReference type="InterPro" id="IPR009100">
    <property type="entry name" value="AcylCoA_DH/oxidase_NM_dom_sf"/>
</dbReference>
<reference evidence="10 11" key="1">
    <citation type="journal article" date="2016" name="Nat. Commun.">
        <title>Thousands of microbial genomes shed light on interconnected biogeochemical processes in an aquifer system.</title>
        <authorList>
            <person name="Anantharaman K."/>
            <person name="Brown C.T."/>
            <person name="Hug L.A."/>
            <person name="Sharon I."/>
            <person name="Castelle C.J."/>
            <person name="Probst A.J."/>
            <person name="Thomas B.C."/>
            <person name="Singh A."/>
            <person name="Wilkins M.J."/>
            <person name="Karaoz U."/>
            <person name="Brodie E.L."/>
            <person name="Williams K.H."/>
            <person name="Hubbard S.S."/>
            <person name="Banfield J.F."/>
        </authorList>
    </citation>
    <scope>NUCLEOTIDE SEQUENCE [LARGE SCALE GENOMIC DNA]</scope>
</reference>
<evidence type="ECO:0000256" key="3">
    <source>
        <dbReference type="ARBA" id="ARBA00022630"/>
    </source>
</evidence>
<dbReference type="SUPFAM" id="SSF56645">
    <property type="entry name" value="Acyl-CoA dehydrogenase NM domain-like"/>
    <property type="match status" value="1"/>
</dbReference>
<dbReference type="FunFam" id="1.10.540.10:FF:000002">
    <property type="entry name" value="Acyl-CoA dehydrogenase FadE19"/>
    <property type="match status" value="1"/>
</dbReference>
<dbReference type="InterPro" id="IPR046373">
    <property type="entry name" value="Acyl-CoA_Oxase/DH_mid-dom_sf"/>
</dbReference>
<protein>
    <submittedName>
        <fullName evidence="10">Acyl-CoA dehydrogenase</fullName>
    </submittedName>
</protein>
<dbReference type="Gene3D" id="2.40.110.10">
    <property type="entry name" value="Butyryl-CoA Dehydrogenase, subunit A, domain 2"/>
    <property type="match status" value="1"/>
</dbReference>
<dbReference type="FunFam" id="1.20.140.10:FF:000001">
    <property type="entry name" value="Acyl-CoA dehydrogenase"/>
    <property type="match status" value="1"/>
</dbReference>